<evidence type="ECO:0000256" key="1">
    <source>
        <dbReference type="SAM" id="MobiDB-lite"/>
    </source>
</evidence>
<dbReference type="OMA" id="NTHRAYC"/>
<evidence type="ECO:0000313" key="3">
    <source>
        <dbReference type="Proteomes" id="UP000001876"/>
    </source>
</evidence>
<dbReference type="KEGG" id="mpp:MICPUCDRAFT_49044"/>
<evidence type="ECO:0000313" key="2">
    <source>
        <dbReference type="EMBL" id="EEH51551.1"/>
    </source>
</evidence>
<dbReference type="GeneID" id="9689564"/>
<organism evidence="3">
    <name type="scientific">Micromonas pusilla (strain CCMP1545)</name>
    <name type="common">Picoplanktonic green alga</name>
    <dbReference type="NCBI Taxonomy" id="564608"/>
    <lineage>
        <taxon>Eukaryota</taxon>
        <taxon>Viridiplantae</taxon>
        <taxon>Chlorophyta</taxon>
        <taxon>Mamiellophyceae</taxon>
        <taxon>Mamiellales</taxon>
        <taxon>Mamiellaceae</taxon>
        <taxon>Micromonas</taxon>
    </lineage>
</organism>
<feature type="region of interest" description="Disordered" evidence="1">
    <location>
        <begin position="163"/>
        <end position="192"/>
    </location>
</feature>
<dbReference type="OrthoDB" id="439808at2759"/>
<sequence>MGVVEREAPYRLTRDEREAWERAKRRGPGVGGFAKGVGGGGFVELATKQRDDLAPRRHALVNTHRLYCDAINSVFVCVEQEPTKGEDEIVIDVSTLRVERDGAIRARIESVARAAAASETTTSGDGRGDGIVSVIDECGDEEPLDAMMRAVEASRVTELVVGPPEMSEMSDADVELSDGLSEKKKKSAAPPTAADVAAAEAAAAAAADAVRELKSLPGKTNADADVAELVRELLAKRATAEATRAAMEANAPEAIATAREAKARETRAIEEEARRMLGELPVHGLPERRVRVTCADRPTAKRVSKALAGANVLEALADAAAAEEEEEVVSSEEVATA</sequence>
<protein>
    <submittedName>
        <fullName evidence="2">Predicted protein</fullName>
    </submittedName>
</protein>
<name>C1N7M4_MICPC</name>
<keyword evidence="3" id="KW-1185">Reference proteome</keyword>
<proteinExistence type="predicted"/>
<dbReference type="RefSeq" id="XP_003063929.1">
    <property type="nucleotide sequence ID" value="XM_003063883.1"/>
</dbReference>
<dbReference type="Proteomes" id="UP000001876">
    <property type="component" value="Unassembled WGS sequence"/>
</dbReference>
<reference evidence="2 3" key="1">
    <citation type="journal article" date="2009" name="Science">
        <title>Green evolution and dynamic adaptations revealed by genomes of the marine picoeukaryotes Micromonas.</title>
        <authorList>
            <person name="Worden A.Z."/>
            <person name="Lee J.H."/>
            <person name="Mock T."/>
            <person name="Rouze P."/>
            <person name="Simmons M.P."/>
            <person name="Aerts A.L."/>
            <person name="Allen A.E."/>
            <person name="Cuvelier M.L."/>
            <person name="Derelle E."/>
            <person name="Everett M.V."/>
            <person name="Foulon E."/>
            <person name="Grimwood J."/>
            <person name="Gundlach H."/>
            <person name="Henrissat B."/>
            <person name="Napoli C."/>
            <person name="McDonald S.M."/>
            <person name="Parker M.S."/>
            <person name="Rombauts S."/>
            <person name="Salamov A."/>
            <person name="Von Dassow P."/>
            <person name="Badger J.H."/>
            <person name="Coutinho P.M."/>
            <person name="Demir E."/>
            <person name="Dubchak I."/>
            <person name="Gentemann C."/>
            <person name="Eikrem W."/>
            <person name="Gready J.E."/>
            <person name="John U."/>
            <person name="Lanier W."/>
            <person name="Lindquist E.A."/>
            <person name="Lucas S."/>
            <person name="Mayer K.F."/>
            <person name="Moreau H."/>
            <person name="Not F."/>
            <person name="Otillar R."/>
            <person name="Panaud O."/>
            <person name="Pangilinan J."/>
            <person name="Paulsen I."/>
            <person name="Piegu B."/>
            <person name="Poliakov A."/>
            <person name="Robbens S."/>
            <person name="Schmutz J."/>
            <person name="Toulza E."/>
            <person name="Wyss T."/>
            <person name="Zelensky A."/>
            <person name="Zhou K."/>
            <person name="Armbrust E.V."/>
            <person name="Bhattacharya D."/>
            <person name="Goodenough U.W."/>
            <person name="Van de Peer Y."/>
            <person name="Grigoriev I.V."/>
        </authorList>
    </citation>
    <scope>NUCLEOTIDE SEQUENCE [LARGE SCALE GENOMIC DNA]</scope>
    <source>
        <strain evidence="2 3">CCMP1545</strain>
    </source>
</reference>
<dbReference type="EMBL" id="GG663750">
    <property type="protein sequence ID" value="EEH51551.1"/>
    <property type="molecule type" value="Genomic_DNA"/>
</dbReference>
<accession>C1N7M4</accession>
<gene>
    <name evidence="2" type="ORF">MICPUCDRAFT_49044</name>
</gene>
<dbReference type="AlphaFoldDB" id="C1N7M4"/>
<dbReference type="eggNOG" id="ENOG502S2CN">
    <property type="taxonomic scope" value="Eukaryota"/>
</dbReference>